<evidence type="ECO:0000256" key="9">
    <source>
        <dbReference type="ARBA" id="ARBA00023077"/>
    </source>
</evidence>
<comment type="caution">
    <text evidence="17">The sequence shown here is derived from an EMBL/GenBank/DDBJ whole genome shotgun (WGS) entry which is preliminary data.</text>
</comment>
<keyword evidence="8" id="KW-0406">Ion transport</keyword>
<keyword evidence="5 12" id="KW-0812">Transmembrane</keyword>
<gene>
    <name evidence="17" type="ORF">ACFSC0_05970</name>
</gene>
<comment type="similarity">
    <text evidence="12 13">Belongs to the TonB-dependent receptor family.</text>
</comment>
<dbReference type="InterPro" id="IPR039426">
    <property type="entry name" value="TonB-dep_rcpt-like"/>
</dbReference>
<comment type="subcellular location">
    <subcellularLocation>
        <location evidence="1 12">Cell outer membrane</location>
        <topology evidence="1 12">Multi-pass membrane protein</topology>
    </subcellularLocation>
</comment>
<dbReference type="InterPro" id="IPR036942">
    <property type="entry name" value="Beta-barrel_TonB_sf"/>
</dbReference>
<feature type="chain" id="PRO_5047148097" evidence="14">
    <location>
        <begin position="23"/>
        <end position="677"/>
    </location>
</feature>
<dbReference type="Gene3D" id="2.40.170.20">
    <property type="entry name" value="TonB-dependent receptor, beta-barrel domain"/>
    <property type="match status" value="1"/>
</dbReference>
<dbReference type="InterPro" id="IPR012910">
    <property type="entry name" value="Plug_dom"/>
</dbReference>
<organism evidence="17 18">
    <name type="scientific">Phenylobacterium terrae</name>
    <dbReference type="NCBI Taxonomy" id="2665495"/>
    <lineage>
        <taxon>Bacteria</taxon>
        <taxon>Pseudomonadati</taxon>
        <taxon>Pseudomonadota</taxon>
        <taxon>Alphaproteobacteria</taxon>
        <taxon>Caulobacterales</taxon>
        <taxon>Caulobacteraceae</taxon>
        <taxon>Phenylobacterium</taxon>
    </lineage>
</organism>
<dbReference type="PANTHER" id="PTHR32552">
    <property type="entry name" value="FERRICHROME IRON RECEPTOR-RELATED"/>
    <property type="match status" value="1"/>
</dbReference>
<keyword evidence="3 12" id="KW-1134">Transmembrane beta strand</keyword>
<dbReference type="Gene3D" id="2.170.130.10">
    <property type="entry name" value="TonB-dependent receptor, plug domain"/>
    <property type="match status" value="1"/>
</dbReference>
<accession>A0ABW4MZK7</accession>
<evidence type="ECO:0000256" key="12">
    <source>
        <dbReference type="PROSITE-ProRule" id="PRU01360"/>
    </source>
</evidence>
<evidence type="ECO:0000256" key="8">
    <source>
        <dbReference type="ARBA" id="ARBA00023065"/>
    </source>
</evidence>
<keyword evidence="11 12" id="KW-0998">Cell outer membrane</keyword>
<keyword evidence="9 13" id="KW-0798">TonB box</keyword>
<dbReference type="SUPFAM" id="SSF56935">
    <property type="entry name" value="Porins"/>
    <property type="match status" value="1"/>
</dbReference>
<dbReference type="Proteomes" id="UP001597237">
    <property type="component" value="Unassembled WGS sequence"/>
</dbReference>
<feature type="domain" description="TonB-dependent receptor-like beta-barrel" evidence="15">
    <location>
        <begin position="307"/>
        <end position="636"/>
    </location>
</feature>
<evidence type="ECO:0000256" key="13">
    <source>
        <dbReference type="RuleBase" id="RU003357"/>
    </source>
</evidence>
<evidence type="ECO:0000313" key="18">
    <source>
        <dbReference type="Proteomes" id="UP001597237"/>
    </source>
</evidence>
<dbReference type="PROSITE" id="PS52016">
    <property type="entry name" value="TONB_DEPENDENT_REC_3"/>
    <property type="match status" value="1"/>
</dbReference>
<keyword evidence="17" id="KW-0675">Receptor</keyword>
<keyword evidence="18" id="KW-1185">Reference proteome</keyword>
<name>A0ABW4MZK7_9CAUL</name>
<evidence type="ECO:0000256" key="11">
    <source>
        <dbReference type="ARBA" id="ARBA00023237"/>
    </source>
</evidence>
<keyword evidence="10 12" id="KW-0472">Membrane</keyword>
<sequence length="677" mass="72868">MTYLHRCGLAAALIALPGAAAAETPPTVETVIVTARPDPEDPPVVADARTRLSETPGGVAVVSAESLERRYAQGLNEVLRDVAGVFAQKRFGEDARLAIRGSGIGNAVHNRGVLLAQDGVPFNEADGAGDFQLLDPLLARYVEVYKGGNALRFGAAALGGAVNYVTPTGRTAQGLGLRLDGGAWGTLRGHAEVGVAGPDADVFLGATAITANGWRAQSDQTAAHLAASFGRTIGEDGEVRLTVTGHNVEQEIPGALTLAQALNSPEMATPASLAGEYQRNVRSVRAVVQARWRIAPDATVETAAYAAWKDLDHPIFQVIDQESRNHGAYVRLDWEGRLGERRADLFAGALLRQGDLDARQWVNRSGSRGALTAQSRQNAREAHLFAEGRLFVTDQLALVAGGALARAERKYENLRVPGDLRSKTFDWAAPRVGLLWEGDGGVQAFANLTRSVEPPPFSALAQAGPFPGFAPLEPQSAWTLEAGTRGRKGRAVWDVVAYRAEVEDELLNFQVGPDIPVATFNAGPTIHQGLEAALDLTLGRGWRLRQTYAWSDFRFDGDRIYGDARLPVVPEHLYRAELRWEHPAGWWLAPNLEWVPRGAFVDYANTMRAPGYAVVGLGGGWTRPDGLTVFLEARNLADERYVSNFNAVTDASRPGVSTAVFFPGEGRALFGGVSWRR</sequence>
<reference evidence="18" key="1">
    <citation type="journal article" date="2019" name="Int. J. Syst. Evol. Microbiol.">
        <title>The Global Catalogue of Microorganisms (GCM) 10K type strain sequencing project: providing services to taxonomists for standard genome sequencing and annotation.</title>
        <authorList>
            <consortium name="The Broad Institute Genomics Platform"/>
            <consortium name="The Broad Institute Genome Sequencing Center for Infectious Disease"/>
            <person name="Wu L."/>
            <person name="Ma J."/>
        </authorList>
    </citation>
    <scope>NUCLEOTIDE SEQUENCE [LARGE SCALE GENOMIC DNA]</scope>
    <source>
        <strain evidence="18">DFY28</strain>
    </source>
</reference>
<keyword evidence="4" id="KW-0410">Iron transport</keyword>
<dbReference type="RefSeq" id="WP_377282541.1">
    <property type="nucleotide sequence ID" value="NZ_JBHRSI010000007.1"/>
</dbReference>
<feature type="signal peptide" evidence="14">
    <location>
        <begin position="1"/>
        <end position="22"/>
    </location>
</feature>
<evidence type="ECO:0000256" key="7">
    <source>
        <dbReference type="ARBA" id="ARBA00023004"/>
    </source>
</evidence>
<protein>
    <submittedName>
        <fullName evidence="17">TonB-dependent receptor family protein</fullName>
    </submittedName>
</protein>
<dbReference type="CDD" id="cd01347">
    <property type="entry name" value="ligand_gated_channel"/>
    <property type="match status" value="1"/>
</dbReference>
<dbReference type="Pfam" id="PF07715">
    <property type="entry name" value="Plug"/>
    <property type="match status" value="1"/>
</dbReference>
<evidence type="ECO:0000256" key="3">
    <source>
        <dbReference type="ARBA" id="ARBA00022452"/>
    </source>
</evidence>
<keyword evidence="7" id="KW-0408">Iron</keyword>
<evidence type="ECO:0000259" key="15">
    <source>
        <dbReference type="Pfam" id="PF00593"/>
    </source>
</evidence>
<evidence type="ECO:0000256" key="5">
    <source>
        <dbReference type="ARBA" id="ARBA00022692"/>
    </source>
</evidence>
<proteinExistence type="inferred from homology"/>
<evidence type="ECO:0000256" key="4">
    <source>
        <dbReference type="ARBA" id="ARBA00022496"/>
    </source>
</evidence>
<dbReference type="EMBL" id="JBHUEY010000001">
    <property type="protein sequence ID" value="MFD1782933.1"/>
    <property type="molecule type" value="Genomic_DNA"/>
</dbReference>
<feature type="domain" description="TonB-dependent receptor plug" evidence="16">
    <location>
        <begin position="52"/>
        <end position="161"/>
    </location>
</feature>
<evidence type="ECO:0000256" key="1">
    <source>
        <dbReference type="ARBA" id="ARBA00004571"/>
    </source>
</evidence>
<keyword evidence="2 12" id="KW-0813">Transport</keyword>
<dbReference type="Pfam" id="PF00593">
    <property type="entry name" value="TonB_dep_Rec_b-barrel"/>
    <property type="match status" value="1"/>
</dbReference>
<evidence type="ECO:0000256" key="2">
    <source>
        <dbReference type="ARBA" id="ARBA00022448"/>
    </source>
</evidence>
<evidence type="ECO:0000313" key="17">
    <source>
        <dbReference type="EMBL" id="MFD1782933.1"/>
    </source>
</evidence>
<evidence type="ECO:0000259" key="16">
    <source>
        <dbReference type="Pfam" id="PF07715"/>
    </source>
</evidence>
<evidence type="ECO:0000256" key="14">
    <source>
        <dbReference type="SAM" id="SignalP"/>
    </source>
</evidence>
<keyword evidence="6 14" id="KW-0732">Signal</keyword>
<dbReference type="InterPro" id="IPR000531">
    <property type="entry name" value="Beta-barrel_TonB"/>
</dbReference>
<dbReference type="PANTHER" id="PTHR32552:SF68">
    <property type="entry name" value="FERRICHROME OUTER MEMBRANE TRANSPORTER_PHAGE RECEPTOR"/>
    <property type="match status" value="1"/>
</dbReference>
<evidence type="ECO:0000256" key="6">
    <source>
        <dbReference type="ARBA" id="ARBA00022729"/>
    </source>
</evidence>
<evidence type="ECO:0000256" key="10">
    <source>
        <dbReference type="ARBA" id="ARBA00023136"/>
    </source>
</evidence>
<dbReference type="InterPro" id="IPR037066">
    <property type="entry name" value="Plug_dom_sf"/>
</dbReference>